<accession>A0ACC0BQL0</accession>
<organism evidence="1 2">
    <name type="scientific">Catharanthus roseus</name>
    <name type="common">Madagascar periwinkle</name>
    <name type="synonym">Vinca rosea</name>
    <dbReference type="NCBI Taxonomy" id="4058"/>
    <lineage>
        <taxon>Eukaryota</taxon>
        <taxon>Viridiplantae</taxon>
        <taxon>Streptophyta</taxon>
        <taxon>Embryophyta</taxon>
        <taxon>Tracheophyta</taxon>
        <taxon>Spermatophyta</taxon>
        <taxon>Magnoliopsida</taxon>
        <taxon>eudicotyledons</taxon>
        <taxon>Gunneridae</taxon>
        <taxon>Pentapetalae</taxon>
        <taxon>asterids</taxon>
        <taxon>lamiids</taxon>
        <taxon>Gentianales</taxon>
        <taxon>Apocynaceae</taxon>
        <taxon>Rauvolfioideae</taxon>
        <taxon>Vinceae</taxon>
        <taxon>Catharanthinae</taxon>
        <taxon>Catharanthus</taxon>
    </lineage>
</organism>
<dbReference type="EMBL" id="CM044702">
    <property type="protein sequence ID" value="KAI5674945.1"/>
    <property type="molecule type" value="Genomic_DNA"/>
</dbReference>
<keyword evidence="2" id="KW-1185">Reference proteome</keyword>
<proteinExistence type="predicted"/>
<sequence length="417" mass="46681">METKMIERVSRKVIKPSSPTPQSLRRYILSSFDQMMSQIYVSCAFYYTNPGHHNISSIAKKLQNSLSKALTQYYHFAGRLVENNYIDCSDQGVEFMEARIHCPINDVLNSKSTYAVDLIFPRGASPNEDCLVAFQVSYFDCGGVAIALCITHKIADACTLYTFMNNLATSTRLSSQVPTPLLLSDSIFPCGNDIVPRPLNPTDNCVSKTFTFPASKIEKLKLKAIELGISKPTRTEVISAFLFQCAKNCGPFRPSAMLTTINLRPLLGLLQNAVGNMFSSYFCIIEDERMEFPAILGELRKEKLKLQNLPKEKLFFASRMQELGECLIKINQGCSSEPEVYFCSSAVGFSTQNTDFGSGKPEWMFMFLPEQKNSIFLFDSPGGGIEALVIFEEEKMSAFQNNLLLLPFTSAKHKSKL</sequence>
<protein>
    <submittedName>
        <fullName evidence="1">Uncharacterized protein</fullName>
    </submittedName>
</protein>
<gene>
    <name evidence="1" type="ORF">M9H77_05895</name>
</gene>
<reference evidence="2" key="1">
    <citation type="journal article" date="2023" name="Nat. Plants">
        <title>Single-cell RNA sequencing provides a high-resolution roadmap for understanding the multicellular compartmentation of specialized metabolism.</title>
        <authorList>
            <person name="Sun S."/>
            <person name="Shen X."/>
            <person name="Li Y."/>
            <person name="Li Y."/>
            <person name="Wang S."/>
            <person name="Li R."/>
            <person name="Zhang H."/>
            <person name="Shen G."/>
            <person name="Guo B."/>
            <person name="Wei J."/>
            <person name="Xu J."/>
            <person name="St-Pierre B."/>
            <person name="Chen S."/>
            <person name="Sun C."/>
        </authorList>
    </citation>
    <scope>NUCLEOTIDE SEQUENCE [LARGE SCALE GENOMIC DNA]</scope>
</reference>
<name>A0ACC0BQL0_CATRO</name>
<comment type="caution">
    <text evidence="1">The sequence shown here is derived from an EMBL/GenBank/DDBJ whole genome shotgun (WGS) entry which is preliminary data.</text>
</comment>
<evidence type="ECO:0000313" key="1">
    <source>
        <dbReference type="EMBL" id="KAI5674945.1"/>
    </source>
</evidence>
<dbReference type="Proteomes" id="UP001060085">
    <property type="component" value="Linkage Group LG02"/>
</dbReference>
<evidence type="ECO:0000313" key="2">
    <source>
        <dbReference type="Proteomes" id="UP001060085"/>
    </source>
</evidence>